<reference evidence="3" key="1">
    <citation type="submission" date="2020-09" db="EMBL/GenBank/DDBJ databases">
        <title>Genome-Enabled Discovery of Anthraquinone Biosynthesis in Senna tora.</title>
        <authorList>
            <person name="Kang S.-H."/>
            <person name="Pandey R.P."/>
            <person name="Lee C.-M."/>
            <person name="Sim J.-S."/>
            <person name="Jeong J.-T."/>
            <person name="Choi B.-S."/>
            <person name="Jung M."/>
            <person name="Ginzburg D."/>
            <person name="Zhao K."/>
            <person name="Won S.Y."/>
            <person name="Oh T.-J."/>
            <person name="Yu Y."/>
            <person name="Kim N.-H."/>
            <person name="Lee O.R."/>
            <person name="Lee T.-H."/>
            <person name="Bashyal P."/>
            <person name="Kim T.-S."/>
            <person name="Lee W.-H."/>
            <person name="Kawkins C."/>
            <person name="Kim C.-K."/>
            <person name="Kim J.S."/>
            <person name="Ahn B.O."/>
            <person name="Rhee S.Y."/>
            <person name="Sohng J.K."/>
        </authorList>
    </citation>
    <scope>NUCLEOTIDE SEQUENCE</scope>
    <source>
        <tissue evidence="3">Leaf</tissue>
    </source>
</reference>
<dbReference type="CDD" id="cd00132">
    <property type="entry name" value="CRIB"/>
    <property type="match status" value="1"/>
</dbReference>
<gene>
    <name evidence="3" type="ORF">G2W53_043728</name>
</gene>
<feature type="region of interest" description="Disordered" evidence="1">
    <location>
        <begin position="45"/>
        <end position="216"/>
    </location>
</feature>
<dbReference type="PANTHER" id="PTHR46325:SF39">
    <property type="entry name" value="CRIB DOMAIN-CONTAINING PROTEIN RIC8"/>
    <property type="match status" value="1"/>
</dbReference>
<comment type="caution">
    <text evidence="3">The sequence shown here is derived from an EMBL/GenBank/DDBJ whole genome shotgun (WGS) entry which is preliminary data.</text>
</comment>
<dbReference type="OrthoDB" id="4206278at2759"/>
<dbReference type="Pfam" id="PF00786">
    <property type="entry name" value="PBD"/>
    <property type="match status" value="1"/>
</dbReference>
<dbReference type="Gene3D" id="3.90.810.10">
    <property type="entry name" value="CRIB domain"/>
    <property type="match status" value="1"/>
</dbReference>
<dbReference type="PANTHER" id="PTHR46325">
    <property type="entry name" value="CRIB DOMAIN-CONTAINING PROTEIN RIC8"/>
    <property type="match status" value="1"/>
</dbReference>
<dbReference type="InterPro" id="IPR036936">
    <property type="entry name" value="CRIB_dom_sf"/>
</dbReference>
<evidence type="ECO:0000259" key="2">
    <source>
        <dbReference type="PROSITE" id="PS50108"/>
    </source>
</evidence>
<dbReference type="InterPro" id="IPR000095">
    <property type="entry name" value="CRIB_dom"/>
</dbReference>
<sequence>MADSEKEQEMQIGLPTDVKHVAHIGWDGPSVNTPSWMNEFKATTTPYSSAPLSQNGSMDNAEAGNAVKWVSQEIDSRRQSRRETSEMPKSSRRQSAGNGTDSPVREKSRQTRRSSKQRDPSEASKPTETIAIQGSESPAGDLPDIPKKTRRKKSKENSGGGSGGAGKSRLKKSSSDQNTDSVGSEFKPSKERSHREEDGQGESENGSSEDVLRNLV</sequence>
<dbReference type="SMART" id="SM00285">
    <property type="entry name" value="PBD"/>
    <property type="match status" value="1"/>
</dbReference>
<evidence type="ECO:0000256" key="1">
    <source>
        <dbReference type="SAM" id="MobiDB-lite"/>
    </source>
</evidence>
<protein>
    <submittedName>
        <fullName evidence="3">CRIB domain-containing protein RIC7-like</fullName>
    </submittedName>
</protein>
<dbReference type="Proteomes" id="UP000634136">
    <property type="component" value="Unassembled WGS sequence"/>
</dbReference>
<evidence type="ECO:0000313" key="3">
    <source>
        <dbReference type="EMBL" id="KAF7804617.1"/>
    </source>
</evidence>
<dbReference type="PROSITE" id="PS50108">
    <property type="entry name" value="CRIB"/>
    <property type="match status" value="1"/>
</dbReference>
<dbReference type="FunFam" id="3.90.810.10:FF:000029">
    <property type="entry name" value="Elongation factor Ts, mitochondrial"/>
    <property type="match status" value="1"/>
</dbReference>
<dbReference type="EMBL" id="JAAIUW010000013">
    <property type="protein sequence ID" value="KAF7804617.1"/>
    <property type="molecule type" value="Genomic_DNA"/>
</dbReference>
<feature type="compositionally biased region" description="Basic and acidic residues" evidence="1">
    <location>
        <begin position="74"/>
        <end position="86"/>
    </location>
</feature>
<feature type="compositionally biased region" description="Polar residues" evidence="1">
    <location>
        <begin position="124"/>
        <end position="136"/>
    </location>
</feature>
<accession>A0A834SPD6</accession>
<evidence type="ECO:0000313" key="4">
    <source>
        <dbReference type="Proteomes" id="UP000634136"/>
    </source>
</evidence>
<proteinExistence type="predicted"/>
<name>A0A834SPD6_9FABA</name>
<organism evidence="3 4">
    <name type="scientific">Senna tora</name>
    <dbReference type="NCBI Taxonomy" id="362788"/>
    <lineage>
        <taxon>Eukaryota</taxon>
        <taxon>Viridiplantae</taxon>
        <taxon>Streptophyta</taxon>
        <taxon>Embryophyta</taxon>
        <taxon>Tracheophyta</taxon>
        <taxon>Spermatophyta</taxon>
        <taxon>Magnoliopsida</taxon>
        <taxon>eudicotyledons</taxon>
        <taxon>Gunneridae</taxon>
        <taxon>Pentapetalae</taxon>
        <taxon>rosids</taxon>
        <taxon>fabids</taxon>
        <taxon>Fabales</taxon>
        <taxon>Fabaceae</taxon>
        <taxon>Caesalpinioideae</taxon>
        <taxon>Cassia clade</taxon>
        <taxon>Senna</taxon>
    </lineage>
</organism>
<feature type="compositionally biased region" description="Polar residues" evidence="1">
    <location>
        <begin position="45"/>
        <end position="58"/>
    </location>
</feature>
<keyword evidence="4" id="KW-1185">Reference proteome</keyword>
<feature type="compositionally biased region" description="Basic and acidic residues" evidence="1">
    <location>
        <begin position="187"/>
        <end position="198"/>
    </location>
</feature>
<dbReference type="AlphaFoldDB" id="A0A834SPD6"/>
<feature type="domain" description="CRIB" evidence="2">
    <location>
        <begin position="12"/>
        <end position="25"/>
    </location>
</feature>